<evidence type="ECO:0000256" key="4">
    <source>
        <dbReference type="ARBA" id="ARBA00022723"/>
    </source>
</evidence>
<dbReference type="SUPFAM" id="SSF54862">
    <property type="entry name" value="4Fe-4S ferredoxins"/>
    <property type="match status" value="1"/>
</dbReference>
<evidence type="ECO:0000256" key="7">
    <source>
        <dbReference type="ARBA" id="ARBA00023014"/>
    </source>
</evidence>
<evidence type="ECO:0000256" key="8">
    <source>
        <dbReference type="RuleBase" id="RU368020"/>
    </source>
</evidence>
<dbReference type="InterPro" id="IPR052395">
    <property type="entry name" value="ET_Ferredoxin"/>
</dbReference>
<keyword evidence="4 8" id="KW-0479">Metal-binding</keyword>
<dbReference type="GO" id="GO:0005506">
    <property type="term" value="F:iron ion binding"/>
    <property type="evidence" value="ECO:0007669"/>
    <property type="project" value="UniProtKB-UniRule"/>
</dbReference>
<reference evidence="10 11" key="1">
    <citation type="journal article" date="2015" name="Nature">
        <title>rRNA introns, odd ribosomes, and small enigmatic genomes across a large radiation of phyla.</title>
        <authorList>
            <person name="Brown C.T."/>
            <person name="Hug L.A."/>
            <person name="Thomas B.C."/>
            <person name="Sharon I."/>
            <person name="Castelle C.J."/>
            <person name="Singh A."/>
            <person name="Wilkins M.J."/>
            <person name="Williams K.H."/>
            <person name="Banfield J.F."/>
        </authorList>
    </citation>
    <scope>NUCLEOTIDE SEQUENCE [LARGE SCALE GENOMIC DNA]</scope>
</reference>
<keyword evidence="5 8" id="KW-0249">Electron transport</keyword>
<dbReference type="PRINTS" id="PR00352">
    <property type="entry name" value="3FE4SFRDOXIN"/>
</dbReference>
<protein>
    <recommendedName>
        <fullName evidence="8">Ferredoxin</fullName>
    </recommendedName>
</protein>
<feature type="domain" description="4Fe-4S ferredoxin-type" evidence="9">
    <location>
        <begin position="8"/>
        <end position="36"/>
    </location>
</feature>
<organism evidence="10 11">
    <name type="scientific">Berkelbacteria bacterium GW2011_GWE1_39_12</name>
    <dbReference type="NCBI Taxonomy" id="1618337"/>
    <lineage>
        <taxon>Bacteria</taxon>
        <taxon>Candidatus Berkelbacteria</taxon>
    </lineage>
</organism>
<dbReference type="PROSITE" id="PS51379">
    <property type="entry name" value="4FE4S_FER_2"/>
    <property type="match status" value="2"/>
</dbReference>
<dbReference type="AlphaFoldDB" id="A0A0G4B3U4"/>
<evidence type="ECO:0000313" key="10">
    <source>
        <dbReference type="EMBL" id="AKM82098.1"/>
    </source>
</evidence>
<evidence type="ECO:0000256" key="2">
    <source>
        <dbReference type="ARBA" id="ARBA00022448"/>
    </source>
</evidence>
<dbReference type="Gene3D" id="3.30.70.20">
    <property type="match status" value="1"/>
</dbReference>
<evidence type="ECO:0000259" key="9">
    <source>
        <dbReference type="PROSITE" id="PS51379"/>
    </source>
</evidence>
<keyword evidence="3" id="KW-0004">4Fe-4S</keyword>
<dbReference type="InterPro" id="IPR017896">
    <property type="entry name" value="4Fe4S_Fe-S-bd"/>
</dbReference>
<evidence type="ECO:0000313" key="11">
    <source>
        <dbReference type="Proteomes" id="UP000035648"/>
    </source>
</evidence>
<evidence type="ECO:0000256" key="1">
    <source>
        <dbReference type="ARBA" id="ARBA00001966"/>
    </source>
</evidence>
<gene>
    <name evidence="10" type="ORF">UT28_C0001G0287</name>
</gene>
<dbReference type="EMBL" id="CP011213">
    <property type="protein sequence ID" value="AKM82098.1"/>
    <property type="molecule type" value="Genomic_DNA"/>
</dbReference>
<name>A0A0G4B3U4_9BACT</name>
<comment type="function">
    <text evidence="8">Ferredoxins are iron-sulfur proteins that transfer electrons in a wide variety of metabolic reactions.</text>
</comment>
<dbReference type="PANTHER" id="PTHR39163:SF1">
    <property type="entry name" value="FERREDOXIN"/>
    <property type="match status" value="1"/>
</dbReference>
<keyword evidence="7 8" id="KW-0411">Iron-sulfur</keyword>
<keyword evidence="6 8" id="KW-0408">Iron</keyword>
<dbReference type="Pfam" id="PF13370">
    <property type="entry name" value="Fer4_13"/>
    <property type="match status" value="1"/>
</dbReference>
<dbReference type="InterPro" id="IPR001080">
    <property type="entry name" value="3Fe4S_ferredoxin"/>
</dbReference>
<keyword evidence="2 8" id="KW-0813">Transport</keyword>
<evidence type="ECO:0000256" key="6">
    <source>
        <dbReference type="ARBA" id="ARBA00023004"/>
    </source>
</evidence>
<feature type="domain" description="4Fe-4S ferredoxin-type" evidence="9">
    <location>
        <begin position="38"/>
        <end position="69"/>
    </location>
</feature>
<dbReference type="STRING" id="1618337.UT28_C0001G0287"/>
<sequence length="74" mass="7798">MSEENTAKTPTVDPDLCIGCGLCVTTCADVFQLGDDGKSFVKDGSACANCNCQEAVDNCPAHAISWVEKEPQTN</sequence>
<evidence type="ECO:0000256" key="5">
    <source>
        <dbReference type="ARBA" id="ARBA00022982"/>
    </source>
</evidence>
<evidence type="ECO:0000256" key="3">
    <source>
        <dbReference type="ARBA" id="ARBA00022485"/>
    </source>
</evidence>
<dbReference type="GO" id="GO:0051539">
    <property type="term" value="F:4 iron, 4 sulfur cluster binding"/>
    <property type="evidence" value="ECO:0007669"/>
    <property type="project" value="UniProtKB-KW"/>
</dbReference>
<dbReference type="GO" id="GO:0009055">
    <property type="term" value="F:electron transfer activity"/>
    <property type="evidence" value="ECO:0007669"/>
    <property type="project" value="UniProtKB-UniRule"/>
</dbReference>
<dbReference type="Proteomes" id="UP000035648">
    <property type="component" value="Chromosome"/>
</dbReference>
<accession>A0A0G4B3U4</accession>
<proteinExistence type="predicted"/>
<comment type="cofactor">
    <cofactor evidence="1">
        <name>[4Fe-4S] cluster</name>
        <dbReference type="ChEBI" id="CHEBI:49883"/>
    </cofactor>
</comment>
<dbReference type="KEGG" id="bbgw:UT28_C0001G0287"/>
<dbReference type="PANTHER" id="PTHR39163">
    <property type="entry name" value="FERREDOXIN"/>
    <property type="match status" value="1"/>
</dbReference>